<gene>
    <name evidence="1" type="ORF">CFP56_041497</name>
</gene>
<dbReference type="AlphaFoldDB" id="A0AAW0LL12"/>
<dbReference type="EMBL" id="PKMF04000085">
    <property type="protein sequence ID" value="KAK7851592.1"/>
    <property type="molecule type" value="Genomic_DNA"/>
</dbReference>
<sequence length="278" mass="31997">MPLLHKSFFSYLLHRLGSDDDLKFLVATDIASAGLRFSDYVLCFLGFRSEFVEVCALHRSVHQLGLEKTWIAADLPPIITTSIETTDLKDSKQRFYLSALVADLFLSEIQSTTVKKPIKKDNQKQHQRQQLQQETIVKIREKVKYFGENCNHMFIFILVGLALLMRGIRNEVNELLDKETKDVVLKITCTMGYSWGQILNTFIVEPPKVWKFQNQDNIDNRILVKEYKEYYAIPTAVGKLKVLHVDGQGIAKTIRTSVCSRAKGIHCEKFDYQEIVGY</sequence>
<keyword evidence="2" id="KW-1185">Reference proteome</keyword>
<proteinExistence type="predicted"/>
<comment type="caution">
    <text evidence="1">The sequence shown here is derived from an EMBL/GenBank/DDBJ whole genome shotgun (WGS) entry which is preliminary data.</text>
</comment>
<protein>
    <submittedName>
        <fullName evidence="1">Uncharacterized protein</fullName>
    </submittedName>
</protein>
<accession>A0AAW0LL12</accession>
<organism evidence="1 2">
    <name type="scientific">Quercus suber</name>
    <name type="common">Cork oak</name>
    <dbReference type="NCBI Taxonomy" id="58331"/>
    <lineage>
        <taxon>Eukaryota</taxon>
        <taxon>Viridiplantae</taxon>
        <taxon>Streptophyta</taxon>
        <taxon>Embryophyta</taxon>
        <taxon>Tracheophyta</taxon>
        <taxon>Spermatophyta</taxon>
        <taxon>Magnoliopsida</taxon>
        <taxon>eudicotyledons</taxon>
        <taxon>Gunneridae</taxon>
        <taxon>Pentapetalae</taxon>
        <taxon>rosids</taxon>
        <taxon>fabids</taxon>
        <taxon>Fagales</taxon>
        <taxon>Fagaceae</taxon>
        <taxon>Quercus</taxon>
    </lineage>
</organism>
<evidence type="ECO:0000313" key="2">
    <source>
        <dbReference type="Proteomes" id="UP000237347"/>
    </source>
</evidence>
<reference evidence="1 2" key="1">
    <citation type="journal article" date="2018" name="Sci. Data">
        <title>The draft genome sequence of cork oak.</title>
        <authorList>
            <person name="Ramos A.M."/>
            <person name="Usie A."/>
            <person name="Barbosa P."/>
            <person name="Barros P.M."/>
            <person name="Capote T."/>
            <person name="Chaves I."/>
            <person name="Simoes F."/>
            <person name="Abreu I."/>
            <person name="Carrasquinho I."/>
            <person name="Faro C."/>
            <person name="Guimaraes J.B."/>
            <person name="Mendonca D."/>
            <person name="Nobrega F."/>
            <person name="Rodrigues L."/>
            <person name="Saibo N.J.M."/>
            <person name="Varela M.C."/>
            <person name="Egas C."/>
            <person name="Matos J."/>
            <person name="Miguel C.M."/>
            <person name="Oliveira M.M."/>
            <person name="Ricardo C.P."/>
            <person name="Goncalves S."/>
        </authorList>
    </citation>
    <scope>NUCLEOTIDE SEQUENCE [LARGE SCALE GENOMIC DNA]</scope>
    <source>
        <strain evidence="2">cv. HL8</strain>
    </source>
</reference>
<dbReference type="Proteomes" id="UP000237347">
    <property type="component" value="Unassembled WGS sequence"/>
</dbReference>
<evidence type="ECO:0000313" key="1">
    <source>
        <dbReference type="EMBL" id="KAK7851592.1"/>
    </source>
</evidence>
<name>A0AAW0LL12_QUESU</name>